<feature type="chain" id="PRO_5046036520" evidence="1">
    <location>
        <begin position="21"/>
        <end position="91"/>
    </location>
</feature>
<reference evidence="2 3" key="1">
    <citation type="submission" date="2022-10" db="EMBL/GenBank/DDBJ databases">
        <title>Paucibacter sp. hw1 Genome sequencing.</title>
        <authorList>
            <person name="Park S."/>
        </authorList>
    </citation>
    <scope>NUCLEOTIDE SEQUENCE [LARGE SCALE GENOMIC DNA]</scope>
    <source>
        <strain evidence="3">hw1</strain>
    </source>
</reference>
<accession>A0ABT5KF81</accession>
<evidence type="ECO:0000313" key="2">
    <source>
        <dbReference type="EMBL" id="MDC8772588.1"/>
    </source>
</evidence>
<name>A0ABT5KF81_9BURK</name>
<sequence>MMKQMALSWVLLCSVGLAGAAEEVKFRTSFNSSGTVLRNIVNEACIDGIVYLIFQSQSSNATLPNVTTAVTPKLQENGRPVTCTAEQNLRK</sequence>
<protein>
    <submittedName>
        <fullName evidence="2">Uncharacterized protein</fullName>
    </submittedName>
</protein>
<evidence type="ECO:0000256" key="1">
    <source>
        <dbReference type="SAM" id="SignalP"/>
    </source>
</evidence>
<gene>
    <name evidence="2" type="ORF">PRZ03_13475</name>
</gene>
<keyword evidence="3" id="KW-1185">Reference proteome</keyword>
<feature type="signal peptide" evidence="1">
    <location>
        <begin position="1"/>
        <end position="20"/>
    </location>
</feature>
<keyword evidence="1" id="KW-0732">Signal</keyword>
<dbReference type="Proteomes" id="UP001221189">
    <property type="component" value="Unassembled WGS sequence"/>
</dbReference>
<evidence type="ECO:0000313" key="3">
    <source>
        <dbReference type="Proteomes" id="UP001221189"/>
    </source>
</evidence>
<comment type="caution">
    <text evidence="2">The sequence shown here is derived from an EMBL/GenBank/DDBJ whole genome shotgun (WGS) entry which is preliminary data.</text>
</comment>
<proteinExistence type="predicted"/>
<dbReference type="EMBL" id="JAQQXT010000007">
    <property type="protein sequence ID" value="MDC8772588.1"/>
    <property type="molecule type" value="Genomic_DNA"/>
</dbReference>
<dbReference type="RefSeq" id="WP_273600767.1">
    <property type="nucleotide sequence ID" value="NZ_JAQQXT010000007.1"/>
</dbReference>
<organism evidence="2 3">
    <name type="scientific">Roseateles albus</name>
    <dbReference type="NCBI Taxonomy" id="2987525"/>
    <lineage>
        <taxon>Bacteria</taxon>
        <taxon>Pseudomonadati</taxon>
        <taxon>Pseudomonadota</taxon>
        <taxon>Betaproteobacteria</taxon>
        <taxon>Burkholderiales</taxon>
        <taxon>Sphaerotilaceae</taxon>
        <taxon>Roseateles</taxon>
    </lineage>
</organism>